<comment type="caution">
    <text evidence="1">The sequence shown here is derived from an EMBL/GenBank/DDBJ whole genome shotgun (WGS) entry which is preliminary data.</text>
</comment>
<keyword evidence="2" id="KW-1185">Reference proteome</keyword>
<dbReference type="EMBL" id="JBDFQZ010000004">
    <property type="protein sequence ID" value="KAK9732818.1"/>
    <property type="molecule type" value="Genomic_DNA"/>
</dbReference>
<dbReference type="Proteomes" id="UP001443914">
    <property type="component" value="Unassembled WGS sequence"/>
</dbReference>
<reference evidence="1" key="1">
    <citation type="submission" date="2024-03" db="EMBL/GenBank/DDBJ databases">
        <title>WGS assembly of Saponaria officinalis var. Norfolk2.</title>
        <authorList>
            <person name="Jenkins J."/>
            <person name="Shu S."/>
            <person name="Grimwood J."/>
            <person name="Barry K."/>
            <person name="Goodstein D."/>
            <person name="Schmutz J."/>
            <person name="Leebens-Mack J."/>
            <person name="Osbourn A."/>
        </authorList>
    </citation>
    <scope>NUCLEOTIDE SEQUENCE [LARGE SCALE GENOMIC DNA]</scope>
    <source>
        <strain evidence="1">JIC</strain>
    </source>
</reference>
<proteinExistence type="predicted"/>
<name>A0AAW1LIL8_SAPOF</name>
<protein>
    <submittedName>
        <fullName evidence="1">Uncharacterized protein</fullName>
    </submittedName>
</protein>
<dbReference type="AlphaFoldDB" id="A0AAW1LIL8"/>
<accession>A0AAW1LIL8</accession>
<evidence type="ECO:0000313" key="2">
    <source>
        <dbReference type="Proteomes" id="UP001443914"/>
    </source>
</evidence>
<organism evidence="1 2">
    <name type="scientific">Saponaria officinalis</name>
    <name type="common">Common soapwort</name>
    <name type="synonym">Lychnis saponaria</name>
    <dbReference type="NCBI Taxonomy" id="3572"/>
    <lineage>
        <taxon>Eukaryota</taxon>
        <taxon>Viridiplantae</taxon>
        <taxon>Streptophyta</taxon>
        <taxon>Embryophyta</taxon>
        <taxon>Tracheophyta</taxon>
        <taxon>Spermatophyta</taxon>
        <taxon>Magnoliopsida</taxon>
        <taxon>eudicotyledons</taxon>
        <taxon>Gunneridae</taxon>
        <taxon>Pentapetalae</taxon>
        <taxon>Caryophyllales</taxon>
        <taxon>Caryophyllaceae</taxon>
        <taxon>Caryophylleae</taxon>
        <taxon>Saponaria</taxon>
    </lineage>
</organism>
<sequence>MESGDLRKAIIPIDDNQTTTLSTTLNLVTPSVEIRTQGIPYCEDRSLIPVVGMVFPCLEEGMQFDRTYAEACGFMIRTEGEKRVDGVITHKNLCVIGKGRVT</sequence>
<evidence type="ECO:0000313" key="1">
    <source>
        <dbReference type="EMBL" id="KAK9732818.1"/>
    </source>
</evidence>
<gene>
    <name evidence="1" type="ORF">RND81_04G024400</name>
</gene>